<dbReference type="SUPFAM" id="SSF53067">
    <property type="entry name" value="Actin-like ATPase domain"/>
    <property type="match status" value="2"/>
</dbReference>
<dbReference type="AlphaFoldDB" id="A0A1F5RE78"/>
<keyword evidence="2" id="KW-0808">Transferase</keyword>
<dbReference type="InterPro" id="IPR000905">
    <property type="entry name" value="Gcp-like_dom"/>
</dbReference>
<dbReference type="GO" id="GO:0016740">
    <property type="term" value="F:transferase activity"/>
    <property type="evidence" value="ECO:0007669"/>
    <property type="project" value="UniProtKB-KW"/>
</dbReference>
<reference evidence="2 3" key="1">
    <citation type="journal article" date="2016" name="Nat. Commun.">
        <title>Thousands of microbial genomes shed light on interconnected biogeochemical processes in an aquifer system.</title>
        <authorList>
            <person name="Anantharaman K."/>
            <person name="Brown C.T."/>
            <person name="Hug L.A."/>
            <person name="Sharon I."/>
            <person name="Castelle C.J."/>
            <person name="Probst A.J."/>
            <person name="Thomas B.C."/>
            <person name="Singh A."/>
            <person name="Wilkins M.J."/>
            <person name="Karaoz U."/>
            <person name="Brodie E.L."/>
            <person name="Williams K.H."/>
            <person name="Hubbard S.S."/>
            <person name="Banfield J.F."/>
        </authorList>
    </citation>
    <scope>NUCLEOTIDE SEQUENCE [LARGE SCALE GENOMIC DNA]</scope>
</reference>
<dbReference type="InterPro" id="IPR043129">
    <property type="entry name" value="ATPase_NBD"/>
</dbReference>
<dbReference type="Proteomes" id="UP000177230">
    <property type="component" value="Unassembled WGS sequence"/>
</dbReference>
<dbReference type="InterPro" id="IPR022496">
    <property type="entry name" value="T6A_TsaB"/>
</dbReference>
<dbReference type="GO" id="GO:0002949">
    <property type="term" value="P:tRNA threonylcarbamoyladenosine modification"/>
    <property type="evidence" value="ECO:0007669"/>
    <property type="project" value="InterPro"/>
</dbReference>
<dbReference type="CDD" id="cd24032">
    <property type="entry name" value="ASKHA_NBD_TsaB"/>
    <property type="match status" value="1"/>
</dbReference>
<accession>A0A1F5RE78</accession>
<name>A0A1F5RE78_9BACT</name>
<dbReference type="Gene3D" id="3.30.420.40">
    <property type="match status" value="2"/>
</dbReference>
<dbReference type="NCBIfam" id="TIGR03725">
    <property type="entry name" value="T6A_YeaZ"/>
    <property type="match status" value="1"/>
</dbReference>
<organism evidence="2 3">
    <name type="scientific">Candidatus Edwardsbacteria bacterium GWF2_54_11</name>
    <dbReference type="NCBI Taxonomy" id="1817851"/>
    <lineage>
        <taxon>Bacteria</taxon>
        <taxon>Candidatus Edwardsiibacteriota</taxon>
    </lineage>
</organism>
<gene>
    <name evidence="2" type="ORF">A2024_07985</name>
</gene>
<comment type="caution">
    <text evidence="2">The sequence shown here is derived from an EMBL/GenBank/DDBJ whole genome shotgun (WGS) entry which is preliminary data.</text>
</comment>
<dbReference type="Pfam" id="PF00814">
    <property type="entry name" value="TsaD"/>
    <property type="match status" value="1"/>
</dbReference>
<protein>
    <submittedName>
        <fullName evidence="2">tRNA (Adenosine(37)-N6)-threonylcarbamoyltransferase complex dimerization subunit type 1 TsaB</fullName>
    </submittedName>
</protein>
<evidence type="ECO:0000313" key="3">
    <source>
        <dbReference type="Proteomes" id="UP000177230"/>
    </source>
</evidence>
<evidence type="ECO:0000259" key="1">
    <source>
        <dbReference type="Pfam" id="PF00814"/>
    </source>
</evidence>
<evidence type="ECO:0000313" key="2">
    <source>
        <dbReference type="EMBL" id="OGF12739.1"/>
    </source>
</evidence>
<sequence length="224" mass="24242">MYLCLDTSGIYLNIALCRQGKVLAGLSREAGTGHSEILAAELGALLKRHDIKLSDIGLLAAATGPGSFTGLRVGIAFIKGLAAGLKLPALSLNTLDAMAGSQESKEGYVSPMIDAKKKEIYTALYKMKDGQPVRESDYLSIGPEKWLAMLPEDALLFGSGELSYRDLFRTSAKKFRQDEDFLASGRVLSGLAGLAHRLYQEDQAVDPQQLDAFYVRPADAELKK</sequence>
<dbReference type="EMBL" id="MFFM01000032">
    <property type="protein sequence ID" value="OGF12739.1"/>
    <property type="molecule type" value="Genomic_DNA"/>
</dbReference>
<feature type="domain" description="Gcp-like" evidence="1">
    <location>
        <begin position="29"/>
        <end position="129"/>
    </location>
</feature>
<proteinExistence type="predicted"/>